<comment type="subcellular location">
    <subcellularLocation>
        <location evidence="1">Nucleus</location>
        <location evidence="1">Nucleolus</location>
    </subcellularLocation>
</comment>
<feature type="binding site" evidence="7">
    <location>
        <position position="346"/>
    </location>
    <ligand>
        <name>S-adenosyl-L-methionine</name>
        <dbReference type="ChEBI" id="CHEBI:59789"/>
    </ligand>
</feature>
<dbReference type="Gene3D" id="3.30.70.1170">
    <property type="entry name" value="Sun protein, domain 3"/>
    <property type="match status" value="1"/>
</dbReference>
<dbReference type="FunFam" id="3.30.70.1170:FF:000009">
    <property type="entry name" value="Nucleolar protein-like"/>
    <property type="match status" value="1"/>
</dbReference>
<keyword evidence="6 7" id="KW-0694">RNA-binding</keyword>
<dbReference type="GO" id="GO:0009383">
    <property type="term" value="F:rRNA (cytosine-C5-)-methyltransferase activity"/>
    <property type="evidence" value="ECO:0007669"/>
    <property type="project" value="TreeGrafter"/>
</dbReference>
<evidence type="ECO:0000259" key="9">
    <source>
        <dbReference type="PROSITE" id="PS51686"/>
    </source>
</evidence>
<evidence type="ECO:0000256" key="3">
    <source>
        <dbReference type="ARBA" id="ARBA00022603"/>
    </source>
</evidence>
<evidence type="ECO:0000256" key="1">
    <source>
        <dbReference type="ARBA" id="ARBA00004604"/>
    </source>
</evidence>
<dbReference type="InterPro" id="IPR029063">
    <property type="entry name" value="SAM-dependent_MTases_sf"/>
</dbReference>
<feature type="binding site" evidence="7">
    <location>
        <position position="391"/>
    </location>
    <ligand>
        <name>S-adenosyl-L-methionine</name>
        <dbReference type="ChEBI" id="CHEBI:59789"/>
    </ligand>
</feature>
<dbReference type="InterPro" id="IPR023273">
    <property type="entry name" value="RCMT_NOP2"/>
</dbReference>
<keyword evidence="3 7" id="KW-0489">Methyltransferase</keyword>
<dbReference type="SUPFAM" id="SSF53335">
    <property type="entry name" value="S-adenosyl-L-methionine-dependent methyltransferases"/>
    <property type="match status" value="1"/>
</dbReference>
<dbReference type="OrthoDB" id="427002at2759"/>
<dbReference type="GO" id="GO:0003723">
    <property type="term" value="F:RNA binding"/>
    <property type="evidence" value="ECO:0007669"/>
    <property type="project" value="UniProtKB-UniRule"/>
</dbReference>
<protein>
    <recommendedName>
        <fullName evidence="9">SAM-dependent MTase RsmB/NOP-type domain-containing protein</fullName>
    </recommendedName>
</protein>
<dbReference type="GO" id="GO:0005730">
    <property type="term" value="C:nucleolus"/>
    <property type="evidence" value="ECO:0007669"/>
    <property type="project" value="UniProtKB-SubCell"/>
</dbReference>
<evidence type="ECO:0000256" key="6">
    <source>
        <dbReference type="ARBA" id="ARBA00022884"/>
    </source>
</evidence>
<evidence type="ECO:0000256" key="2">
    <source>
        <dbReference type="ARBA" id="ARBA00022517"/>
    </source>
</evidence>
<dbReference type="EMBL" id="LWCA01000240">
    <property type="protein sequence ID" value="OAF69713.1"/>
    <property type="molecule type" value="Genomic_DNA"/>
</dbReference>
<name>A0A177B7U7_9BILA</name>
<dbReference type="PROSITE" id="PS51686">
    <property type="entry name" value="SAM_MT_RSMB_NOP"/>
    <property type="match status" value="1"/>
</dbReference>
<dbReference type="GO" id="GO:0000470">
    <property type="term" value="P:maturation of LSU-rRNA"/>
    <property type="evidence" value="ECO:0007669"/>
    <property type="project" value="TreeGrafter"/>
</dbReference>
<evidence type="ECO:0000256" key="5">
    <source>
        <dbReference type="ARBA" id="ARBA00022691"/>
    </source>
</evidence>
<proteinExistence type="inferred from homology"/>
<organism evidence="10 11">
    <name type="scientific">Intoshia linei</name>
    <dbReference type="NCBI Taxonomy" id="1819745"/>
    <lineage>
        <taxon>Eukaryota</taxon>
        <taxon>Metazoa</taxon>
        <taxon>Spiralia</taxon>
        <taxon>Lophotrochozoa</taxon>
        <taxon>Mesozoa</taxon>
        <taxon>Orthonectida</taxon>
        <taxon>Rhopaluridae</taxon>
        <taxon>Intoshia</taxon>
    </lineage>
</organism>
<keyword evidence="2" id="KW-0690">Ribosome biogenesis</keyword>
<comment type="caution">
    <text evidence="10">The sequence shown here is derived from an EMBL/GenBank/DDBJ whole genome shotgun (WGS) entry which is preliminary data.</text>
</comment>
<accession>A0A177B7U7</accession>
<feature type="region of interest" description="Disordered" evidence="8">
    <location>
        <begin position="1"/>
        <end position="31"/>
    </location>
</feature>
<dbReference type="CDD" id="cd02440">
    <property type="entry name" value="AdoMet_MTases"/>
    <property type="match status" value="1"/>
</dbReference>
<evidence type="ECO:0000256" key="4">
    <source>
        <dbReference type="ARBA" id="ARBA00022679"/>
    </source>
</evidence>
<dbReference type="PANTHER" id="PTHR22807:SF30">
    <property type="entry name" value="28S RRNA (CYTOSINE(4447)-C(5))-METHYLTRANSFERASE-RELATED"/>
    <property type="match status" value="1"/>
</dbReference>
<dbReference type="Pfam" id="PF01189">
    <property type="entry name" value="Methyltr_RsmB-F"/>
    <property type="match status" value="1"/>
</dbReference>
<evidence type="ECO:0000256" key="8">
    <source>
        <dbReference type="SAM" id="MobiDB-lite"/>
    </source>
</evidence>
<keyword evidence="11" id="KW-1185">Reference proteome</keyword>
<evidence type="ECO:0000313" key="10">
    <source>
        <dbReference type="EMBL" id="OAF69713.1"/>
    </source>
</evidence>
<gene>
    <name evidence="10" type="ORF">A3Q56_02568</name>
</gene>
<dbReference type="Proteomes" id="UP000078046">
    <property type="component" value="Unassembled WGS sequence"/>
</dbReference>
<feature type="binding site" evidence="7">
    <location>
        <begin position="322"/>
        <end position="328"/>
    </location>
    <ligand>
        <name>S-adenosyl-L-methionine</name>
        <dbReference type="ChEBI" id="CHEBI:59789"/>
    </ligand>
</feature>
<dbReference type="AlphaFoldDB" id="A0A177B7U7"/>
<dbReference type="InterPro" id="IPR023267">
    <property type="entry name" value="RCMT"/>
</dbReference>
<keyword evidence="5 7" id="KW-0949">S-adenosyl-L-methionine</keyword>
<feature type="active site" description="Nucleophile" evidence="7">
    <location>
        <position position="448"/>
    </location>
</feature>
<dbReference type="InterPro" id="IPR011023">
    <property type="entry name" value="Nop2p"/>
</dbReference>
<sequence>MGRKFAVNENKTRNRSIRRKPKGQQVETKVSIPKTLSKGSLRKLKKKNIVKKQMKIIVESKKLDKPLKSILKPAKTITPELKEPVIENDPNETTKRDILEDVEIYMNEMLPVEKAAIIEDEKREMVAKDAIDEMDEVKIHATRYQLPEIAFTENEENTLIIPENFDMEESRESCMEIVQVLGDFANRSDPDTKRSEYVDRLIYNLRHIYGYNEYLMTQFIHLFLLDIIEFLDATDHPRPTTLRTNTLKTKRKQLAEVLINRGVNLDPLGEWNSVGLVVYSSKVPLGATPEYLSGYYTIQGASSMAAVLALNPRPGERVLDVAAAPGGKTTFIGQLMKNEGEIYANDINEDRAKAVIGNCHRMGLMNVAIICHEGRKLSTMFPSTFDRVLLDSPCSGTGVISKDPSVKFSKTEKEIYRCAHLQKELIMSAIDCCSYKSSTGAIIVYSTCSIMVEECEEVIQYALKNRHVKLVETGLKDFGVAGFTKFRAKHFHPSMNLTKRFYPHQHNVDGFFVAKLRKLSNLHRDPISGKTKNPK</sequence>
<dbReference type="Gene3D" id="3.40.50.150">
    <property type="entry name" value="Vaccinia Virus protein VP39"/>
    <property type="match status" value="1"/>
</dbReference>
<evidence type="ECO:0000313" key="11">
    <source>
        <dbReference type="Proteomes" id="UP000078046"/>
    </source>
</evidence>
<dbReference type="PRINTS" id="PR02012">
    <property type="entry name" value="RCMTNOP2"/>
</dbReference>
<evidence type="ECO:0000256" key="7">
    <source>
        <dbReference type="PROSITE-ProRule" id="PRU01023"/>
    </source>
</evidence>
<comment type="similarity">
    <text evidence="7">Belongs to the class I-like SAM-binding methyltransferase superfamily. RsmB/NOP family.</text>
</comment>
<keyword evidence="4 7" id="KW-0808">Transferase</keyword>
<feature type="compositionally biased region" description="Basic residues" evidence="8">
    <location>
        <begin position="13"/>
        <end position="22"/>
    </location>
</feature>
<dbReference type="GO" id="GO:0070475">
    <property type="term" value="P:rRNA base methylation"/>
    <property type="evidence" value="ECO:0007669"/>
    <property type="project" value="TreeGrafter"/>
</dbReference>
<dbReference type="PANTHER" id="PTHR22807">
    <property type="entry name" value="NOP2 YEAST -RELATED NOL1/NOP2/FMU SUN DOMAIN-CONTAINING"/>
    <property type="match status" value="1"/>
</dbReference>
<reference evidence="10 11" key="1">
    <citation type="submission" date="2016-04" db="EMBL/GenBank/DDBJ databases">
        <title>The genome of Intoshia linei affirms orthonectids as highly simplified spiralians.</title>
        <authorList>
            <person name="Mikhailov K.V."/>
            <person name="Slusarev G.S."/>
            <person name="Nikitin M.A."/>
            <person name="Logacheva M.D."/>
            <person name="Penin A."/>
            <person name="Aleoshin V."/>
            <person name="Panchin Y.V."/>
        </authorList>
    </citation>
    <scope>NUCLEOTIDE SEQUENCE [LARGE SCALE GENOMIC DNA]</scope>
    <source>
        <strain evidence="10">Intl2013</strain>
        <tissue evidence="10">Whole animal</tissue>
    </source>
</reference>
<dbReference type="NCBIfam" id="TIGR00446">
    <property type="entry name" value="nop2p"/>
    <property type="match status" value="1"/>
</dbReference>
<dbReference type="InterPro" id="IPR001678">
    <property type="entry name" value="MeTrfase_RsmB-F_NOP2_dom"/>
</dbReference>
<dbReference type="InterPro" id="IPR049560">
    <property type="entry name" value="MeTrfase_RsmB-F_NOP2_cat"/>
</dbReference>
<dbReference type="PRINTS" id="PR02008">
    <property type="entry name" value="RCMTFAMILY"/>
</dbReference>
<comment type="caution">
    <text evidence="7">Lacks conserved residue(s) required for the propagation of feature annotation.</text>
</comment>
<feature type="domain" description="SAM-dependent MTase RsmB/NOP-type" evidence="9">
    <location>
        <begin position="230"/>
        <end position="519"/>
    </location>
</feature>